<keyword evidence="3" id="KW-1185">Reference proteome</keyword>
<comment type="caution">
    <text evidence="2">The sequence shown here is derived from an EMBL/GenBank/DDBJ whole genome shotgun (WGS) entry which is preliminary data.</text>
</comment>
<dbReference type="InterPro" id="IPR012337">
    <property type="entry name" value="RNaseH-like_sf"/>
</dbReference>
<name>A0A6G0SWI0_APHGL</name>
<feature type="domain" description="HAT C-terminal dimerisation" evidence="1">
    <location>
        <begin position="174"/>
        <end position="224"/>
    </location>
</feature>
<accession>A0A6G0SWI0</accession>
<dbReference type="AlphaFoldDB" id="A0A6G0SWI0"/>
<gene>
    <name evidence="2" type="ORF">AGLY_016859</name>
</gene>
<evidence type="ECO:0000313" key="3">
    <source>
        <dbReference type="Proteomes" id="UP000475862"/>
    </source>
</evidence>
<dbReference type="Proteomes" id="UP000475862">
    <property type="component" value="Unassembled WGS sequence"/>
</dbReference>
<dbReference type="InterPro" id="IPR008906">
    <property type="entry name" value="HATC_C_dom"/>
</dbReference>
<protein>
    <recommendedName>
        <fullName evidence="1">HAT C-terminal dimerisation domain-containing protein</fullName>
    </recommendedName>
</protein>
<dbReference type="OrthoDB" id="6613498at2759"/>
<sequence>MLKCRIVRPYDLLEENDLRIQLDEWTNINNDGIINFVIPKPRPLFVKFLNTIDNRDNAANVKKSFELVKNVYTGIQSLGCAAHGLHLLFLESNHNLIHTVRSLLNDVEKKVEACFSSSITNSLFSISKELKIINDVAKIKIFILGKIHLTAELLNPKSQGQELNADERVDQGYFAKKFIWENSLITELVKWWKFLDHISPLSKVAVRILTIPCTFAATKRTFSTFS</sequence>
<evidence type="ECO:0000259" key="1">
    <source>
        <dbReference type="Pfam" id="PF05699"/>
    </source>
</evidence>
<proteinExistence type="predicted"/>
<dbReference type="GO" id="GO:0046983">
    <property type="term" value="F:protein dimerization activity"/>
    <property type="evidence" value="ECO:0007669"/>
    <property type="project" value="InterPro"/>
</dbReference>
<organism evidence="2 3">
    <name type="scientific">Aphis glycines</name>
    <name type="common">Soybean aphid</name>
    <dbReference type="NCBI Taxonomy" id="307491"/>
    <lineage>
        <taxon>Eukaryota</taxon>
        <taxon>Metazoa</taxon>
        <taxon>Ecdysozoa</taxon>
        <taxon>Arthropoda</taxon>
        <taxon>Hexapoda</taxon>
        <taxon>Insecta</taxon>
        <taxon>Pterygota</taxon>
        <taxon>Neoptera</taxon>
        <taxon>Paraneoptera</taxon>
        <taxon>Hemiptera</taxon>
        <taxon>Sternorrhyncha</taxon>
        <taxon>Aphidomorpha</taxon>
        <taxon>Aphidoidea</taxon>
        <taxon>Aphididae</taxon>
        <taxon>Aphidini</taxon>
        <taxon>Aphis</taxon>
        <taxon>Aphis</taxon>
    </lineage>
</organism>
<evidence type="ECO:0000313" key="2">
    <source>
        <dbReference type="EMBL" id="KAE9522750.1"/>
    </source>
</evidence>
<dbReference type="EMBL" id="VYZN01000687">
    <property type="protein sequence ID" value="KAE9522750.1"/>
    <property type="molecule type" value="Genomic_DNA"/>
</dbReference>
<reference evidence="2 3" key="1">
    <citation type="submission" date="2019-08" db="EMBL/GenBank/DDBJ databases">
        <title>The genome of the soybean aphid Biotype 1, its phylome, world population structure and adaptation to the North American continent.</title>
        <authorList>
            <person name="Giordano R."/>
            <person name="Donthu R.K."/>
            <person name="Hernandez A.G."/>
            <person name="Wright C.L."/>
            <person name="Zimin A.V."/>
        </authorList>
    </citation>
    <scope>NUCLEOTIDE SEQUENCE [LARGE SCALE GENOMIC DNA]</scope>
    <source>
        <tissue evidence="2">Whole aphids</tissue>
    </source>
</reference>
<dbReference type="SUPFAM" id="SSF53098">
    <property type="entry name" value="Ribonuclease H-like"/>
    <property type="match status" value="1"/>
</dbReference>
<dbReference type="Pfam" id="PF05699">
    <property type="entry name" value="Dimer_Tnp_hAT"/>
    <property type="match status" value="1"/>
</dbReference>